<organism evidence="2 3">
    <name type="scientific">Caerostris darwini</name>
    <dbReference type="NCBI Taxonomy" id="1538125"/>
    <lineage>
        <taxon>Eukaryota</taxon>
        <taxon>Metazoa</taxon>
        <taxon>Ecdysozoa</taxon>
        <taxon>Arthropoda</taxon>
        <taxon>Chelicerata</taxon>
        <taxon>Arachnida</taxon>
        <taxon>Araneae</taxon>
        <taxon>Araneomorphae</taxon>
        <taxon>Entelegynae</taxon>
        <taxon>Araneoidea</taxon>
        <taxon>Araneidae</taxon>
        <taxon>Caerostris</taxon>
    </lineage>
</organism>
<evidence type="ECO:0000313" key="3">
    <source>
        <dbReference type="Proteomes" id="UP001054837"/>
    </source>
</evidence>
<dbReference type="Proteomes" id="UP001054837">
    <property type="component" value="Unassembled WGS sequence"/>
</dbReference>
<comment type="caution">
    <text evidence="2">The sequence shown here is derived from an EMBL/GenBank/DDBJ whole genome shotgun (WGS) entry which is preliminary data.</text>
</comment>
<feature type="region of interest" description="Disordered" evidence="1">
    <location>
        <begin position="83"/>
        <end position="144"/>
    </location>
</feature>
<dbReference type="AlphaFoldDB" id="A0AAV4RW98"/>
<name>A0AAV4RW98_9ARAC</name>
<gene>
    <name evidence="2" type="ORF">CDAR_539451</name>
</gene>
<proteinExistence type="predicted"/>
<protein>
    <submittedName>
        <fullName evidence="2">Uncharacterized protein</fullName>
    </submittedName>
</protein>
<reference evidence="2 3" key="1">
    <citation type="submission" date="2021-06" db="EMBL/GenBank/DDBJ databases">
        <title>Caerostris darwini draft genome.</title>
        <authorList>
            <person name="Kono N."/>
            <person name="Arakawa K."/>
        </authorList>
    </citation>
    <scope>NUCLEOTIDE SEQUENCE [LARGE SCALE GENOMIC DNA]</scope>
</reference>
<evidence type="ECO:0000313" key="2">
    <source>
        <dbReference type="EMBL" id="GIY24372.1"/>
    </source>
</evidence>
<keyword evidence="3" id="KW-1185">Reference proteome</keyword>
<sequence>MSLEGAGPLFISPCVVDTELWLCKRFASLDTTSLTSPAAFCELFAFASCHFIRFSMDCSNPGAESHAPKRPFATGGLWSEGAEPSVVRSRRRRDARTDEKQLSEFPANQWSPFRPEESGGPVTRLFGDCSTTSEEPSPGGTTLDNLYPGAILTISTQFMNSKL</sequence>
<feature type="compositionally biased region" description="Polar residues" evidence="1">
    <location>
        <begin position="129"/>
        <end position="144"/>
    </location>
</feature>
<dbReference type="EMBL" id="BPLQ01006673">
    <property type="protein sequence ID" value="GIY24372.1"/>
    <property type="molecule type" value="Genomic_DNA"/>
</dbReference>
<accession>A0AAV4RW98</accession>
<evidence type="ECO:0000256" key="1">
    <source>
        <dbReference type="SAM" id="MobiDB-lite"/>
    </source>
</evidence>